<dbReference type="AlphaFoldDB" id="A0A0V0QG64"/>
<organism evidence="2 3">
    <name type="scientific">Pseudocohnilembus persalinus</name>
    <name type="common">Ciliate</name>
    <dbReference type="NCBI Taxonomy" id="266149"/>
    <lineage>
        <taxon>Eukaryota</taxon>
        <taxon>Sar</taxon>
        <taxon>Alveolata</taxon>
        <taxon>Ciliophora</taxon>
        <taxon>Intramacronucleata</taxon>
        <taxon>Oligohymenophorea</taxon>
        <taxon>Scuticociliatia</taxon>
        <taxon>Philasterida</taxon>
        <taxon>Pseudocohnilembidae</taxon>
        <taxon>Pseudocohnilembus</taxon>
    </lineage>
</organism>
<gene>
    <name evidence="2" type="ORF">PPERSA_05819</name>
</gene>
<name>A0A0V0QG64_PSEPJ</name>
<dbReference type="OrthoDB" id="286797at2759"/>
<sequence length="271" mass="31674">MQQSKSNKNFTDKSLQRRNLNKNGRTASVKELNNQSIRSTKNDQNLEHNTIPRNVNYYSHFLKNSYITGKDIEFVLKLRGQDETLKQKLNKIPNQPFQVYYKKNEERDNFNPDPKNVNIKGSLGQYEHLMRRRLGPTPSLSQVEFETQLRKGSQDQKLVQKEKQWSNIPFKPKKNKFPELMIKFKDELKIKQEAKKSGTAPNFSLTRTAFDGHQNYQPYDYKSQGVKNIQEMKHLYTSDAFMSTVQWESNLRGGSGFNSTKNSLSNIKQVK</sequence>
<protein>
    <submittedName>
        <fullName evidence="2">Uncharacterized protein</fullName>
    </submittedName>
</protein>
<keyword evidence="3" id="KW-1185">Reference proteome</keyword>
<comment type="caution">
    <text evidence="2">The sequence shown here is derived from an EMBL/GenBank/DDBJ whole genome shotgun (WGS) entry which is preliminary data.</text>
</comment>
<evidence type="ECO:0000313" key="3">
    <source>
        <dbReference type="Proteomes" id="UP000054937"/>
    </source>
</evidence>
<dbReference type="Proteomes" id="UP000054937">
    <property type="component" value="Unassembled WGS sequence"/>
</dbReference>
<accession>A0A0V0QG64</accession>
<dbReference type="OMA" id="YLMKFHE"/>
<dbReference type="InParanoid" id="A0A0V0QG64"/>
<dbReference type="EMBL" id="LDAU01000173">
    <property type="protein sequence ID" value="KRX01233.1"/>
    <property type="molecule type" value="Genomic_DNA"/>
</dbReference>
<evidence type="ECO:0000313" key="2">
    <source>
        <dbReference type="EMBL" id="KRX01233.1"/>
    </source>
</evidence>
<feature type="compositionally biased region" description="Polar residues" evidence="1">
    <location>
        <begin position="16"/>
        <end position="39"/>
    </location>
</feature>
<feature type="region of interest" description="Disordered" evidence="1">
    <location>
        <begin position="1"/>
        <end position="48"/>
    </location>
</feature>
<reference evidence="2 3" key="1">
    <citation type="journal article" date="2015" name="Sci. Rep.">
        <title>Genome of the facultative scuticociliatosis pathogen Pseudocohnilembus persalinus provides insight into its virulence through horizontal gene transfer.</title>
        <authorList>
            <person name="Xiong J."/>
            <person name="Wang G."/>
            <person name="Cheng J."/>
            <person name="Tian M."/>
            <person name="Pan X."/>
            <person name="Warren A."/>
            <person name="Jiang C."/>
            <person name="Yuan D."/>
            <person name="Miao W."/>
        </authorList>
    </citation>
    <scope>NUCLEOTIDE SEQUENCE [LARGE SCALE GENOMIC DNA]</scope>
    <source>
        <strain evidence="2">36N120E</strain>
    </source>
</reference>
<evidence type="ECO:0000256" key="1">
    <source>
        <dbReference type="SAM" id="MobiDB-lite"/>
    </source>
</evidence>
<proteinExistence type="predicted"/>